<dbReference type="GO" id="GO:0016020">
    <property type="term" value="C:membrane"/>
    <property type="evidence" value="ECO:0007669"/>
    <property type="project" value="UniProtKB-SubCell"/>
</dbReference>
<reference evidence="8" key="1">
    <citation type="journal article" date="2013" name="Genetics">
        <title>The draft genome and transcriptome of Panagrellus redivivus are shaped by the harsh demands of a free-living lifestyle.</title>
        <authorList>
            <person name="Srinivasan J."/>
            <person name="Dillman A.R."/>
            <person name="Macchietto M.G."/>
            <person name="Heikkinen L."/>
            <person name="Lakso M."/>
            <person name="Fracchia K.M."/>
            <person name="Antoshechkin I."/>
            <person name="Mortazavi A."/>
            <person name="Wong G."/>
            <person name="Sternberg P.W."/>
        </authorList>
    </citation>
    <scope>NUCLEOTIDE SEQUENCE [LARGE SCALE GENOMIC DNA]</scope>
    <source>
        <strain evidence="8">MT8872</strain>
    </source>
</reference>
<feature type="transmembrane region" description="Helical" evidence="7">
    <location>
        <begin position="41"/>
        <end position="62"/>
    </location>
</feature>
<dbReference type="Pfam" id="PF06963">
    <property type="entry name" value="FPN1"/>
    <property type="match status" value="1"/>
</dbReference>
<feature type="transmembrane region" description="Helical" evidence="7">
    <location>
        <begin position="149"/>
        <end position="170"/>
    </location>
</feature>
<dbReference type="Gene3D" id="1.20.1250.20">
    <property type="entry name" value="MFS general substrate transporter like domains"/>
    <property type="match status" value="1"/>
</dbReference>
<dbReference type="InterPro" id="IPR036259">
    <property type="entry name" value="MFS_trans_sf"/>
</dbReference>
<dbReference type="GO" id="GO:0005381">
    <property type="term" value="F:iron ion transmembrane transporter activity"/>
    <property type="evidence" value="ECO:0007669"/>
    <property type="project" value="UniProtKB-UniRule"/>
</dbReference>
<sequence length="609" mass="67042">MLSNTAINVHHARRTNPKCKEGVYKDNTDNPSATSPNRLQLGVNALFGCVSTSFLALFAAVACRSINPALPKMMKTPSRPFQFLYLSYIISCIGDRLWTFAIIFVLQHLGGMRLVGINQLIESISAMVLASYVGNWLDRKDRRNGTLTVLAVNNISVAISAALLAVCLSLDDSNRLAYSSCLALSIVFCALSKCASEGEKMAFTKDWIVVMAKVEGSNTLSSHNATMTTIDQLSSVIAPLLTGYILQYSGHRTACFVFVIWNLLSWLIERAFLVRVYNTVEELGIREKGSEAKKELHAESNSLKDSKNSGCFGTVCGLFRTYFHQTVFPAAFGLALLYMTVLGFDGLAISHGKAQGVPENILGVFRSAGSVLGILGAFSYQITEQRLGAKKTGFIGLILQQMFLWLCVLSVFLPGSPFDPIGYFNEWTFESWLAQFRSSLYILPQDDNIQASLNGTVLAVPPARSSWADFDITGDMASIFLFFCGITFARLGLWMADLSITQLMQESIPEEERNTVFGVQNALSQFFSVLKDVVVILLPDERTFGFLIIMSVFFVGMGFLNYCYYMTKSRRLTRISGHPLASIADSPPETDRTELVTLPLPTDALLAGA</sequence>
<keyword evidence="6 7" id="KW-0472">Membrane</keyword>
<dbReference type="Proteomes" id="UP000492821">
    <property type="component" value="Unassembled WGS sequence"/>
</dbReference>
<evidence type="ECO:0000256" key="5">
    <source>
        <dbReference type="ARBA" id="ARBA00022989"/>
    </source>
</evidence>
<comment type="similarity">
    <text evidence="2 7">Belongs to the ferroportin (FP) (TC 2.A.100) family. SLC40A subfamily.</text>
</comment>
<feature type="transmembrane region" description="Helical" evidence="7">
    <location>
        <begin position="517"/>
        <end position="538"/>
    </location>
</feature>
<feature type="transmembrane region" description="Helical" evidence="7">
    <location>
        <begin position="327"/>
        <end position="349"/>
    </location>
</feature>
<comment type="function">
    <text evidence="7">May be involved in iron transport and iron homeostasis.</text>
</comment>
<feature type="transmembrane region" description="Helical" evidence="7">
    <location>
        <begin position="544"/>
        <end position="565"/>
    </location>
</feature>
<keyword evidence="5 7" id="KW-1133">Transmembrane helix</keyword>
<evidence type="ECO:0000256" key="7">
    <source>
        <dbReference type="RuleBase" id="RU365065"/>
    </source>
</evidence>
<evidence type="ECO:0000256" key="2">
    <source>
        <dbReference type="ARBA" id="ARBA00006279"/>
    </source>
</evidence>
<name>A0A7E4ZSQ2_PANRE</name>
<keyword evidence="4 7" id="KW-0812">Transmembrane</keyword>
<feature type="transmembrane region" description="Helical" evidence="7">
    <location>
        <begin position="361"/>
        <end position="380"/>
    </location>
</feature>
<keyword evidence="3 7" id="KW-0813">Transport</keyword>
<evidence type="ECO:0000256" key="3">
    <source>
        <dbReference type="ARBA" id="ARBA00022448"/>
    </source>
</evidence>
<evidence type="ECO:0000313" key="8">
    <source>
        <dbReference type="Proteomes" id="UP000492821"/>
    </source>
</evidence>
<dbReference type="WBParaSite" id="Pan_g1524.t2">
    <property type="protein sequence ID" value="Pan_g1524.t2"/>
    <property type="gene ID" value="Pan_g1524"/>
</dbReference>
<protein>
    <recommendedName>
        <fullName evidence="7">Solute carrier family 40 member</fullName>
    </recommendedName>
</protein>
<evidence type="ECO:0000256" key="1">
    <source>
        <dbReference type="ARBA" id="ARBA00004141"/>
    </source>
</evidence>
<reference evidence="9" key="2">
    <citation type="submission" date="2020-10" db="UniProtKB">
        <authorList>
            <consortium name="WormBaseParasite"/>
        </authorList>
    </citation>
    <scope>IDENTIFICATION</scope>
</reference>
<accession>A0A7E4ZSQ2</accession>
<feature type="transmembrane region" description="Helical" evidence="7">
    <location>
        <begin position="117"/>
        <end position="137"/>
    </location>
</feature>
<keyword evidence="8" id="KW-1185">Reference proteome</keyword>
<organism evidence="8 9">
    <name type="scientific">Panagrellus redivivus</name>
    <name type="common">Microworm</name>
    <dbReference type="NCBI Taxonomy" id="6233"/>
    <lineage>
        <taxon>Eukaryota</taxon>
        <taxon>Metazoa</taxon>
        <taxon>Ecdysozoa</taxon>
        <taxon>Nematoda</taxon>
        <taxon>Chromadorea</taxon>
        <taxon>Rhabditida</taxon>
        <taxon>Tylenchina</taxon>
        <taxon>Panagrolaimomorpha</taxon>
        <taxon>Panagrolaimoidea</taxon>
        <taxon>Panagrolaimidae</taxon>
        <taxon>Panagrellus</taxon>
    </lineage>
</organism>
<evidence type="ECO:0000313" key="9">
    <source>
        <dbReference type="WBParaSite" id="Pan_g1524.t2"/>
    </source>
</evidence>
<dbReference type="SUPFAM" id="SSF103473">
    <property type="entry name" value="MFS general substrate transporter"/>
    <property type="match status" value="1"/>
</dbReference>
<feature type="transmembrane region" description="Helical" evidence="7">
    <location>
        <begin position="392"/>
        <end position="413"/>
    </location>
</feature>
<dbReference type="InterPro" id="IPR009716">
    <property type="entry name" value="Ferroportin-1"/>
</dbReference>
<evidence type="ECO:0000256" key="4">
    <source>
        <dbReference type="ARBA" id="ARBA00022692"/>
    </source>
</evidence>
<keyword evidence="7" id="KW-0406">Ion transport</keyword>
<evidence type="ECO:0000256" key="6">
    <source>
        <dbReference type="ARBA" id="ARBA00023136"/>
    </source>
</evidence>
<dbReference type="PANTHER" id="PTHR11660">
    <property type="entry name" value="SOLUTE CARRIER FAMILY 40 MEMBER"/>
    <property type="match status" value="1"/>
</dbReference>
<dbReference type="PANTHER" id="PTHR11660:SF57">
    <property type="entry name" value="SOLUTE CARRIER FAMILY 40 MEMBER"/>
    <property type="match status" value="1"/>
</dbReference>
<feature type="transmembrane region" description="Helical" evidence="7">
    <location>
        <begin position="83"/>
        <end position="105"/>
    </location>
</feature>
<comment type="subcellular location">
    <subcellularLocation>
        <location evidence="1 7">Membrane</location>
        <topology evidence="1 7">Multi-pass membrane protein</topology>
    </subcellularLocation>
</comment>
<dbReference type="AlphaFoldDB" id="A0A7E4ZSQ2"/>
<feature type="transmembrane region" description="Helical" evidence="7">
    <location>
        <begin position="176"/>
        <end position="195"/>
    </location>
</feature>
<proteinExistence type="inferred from homology"/>
<feature type="transmembrane region" description="Helical" evidence="7">
    <location>
        <begin position="476"/>
        <end position="496"/>
    </location>
</feature>